<accession>A0A1Q9CUJ4</accession>
<protein>
    <submittedName>
        <fullName evidence="2">Uncharacterized protein</fullName>
    </submittedName>
</protein>
<evidence type="ECO:0000256" key="1">
    <source>
        <dbReference type="SAM" id="MobiDB-lite"/>
    </source>
</evidence>
<feature type="compositionally biased region" description="Low complexity" evidence="1">
    <location>
        <begin position="617"/>
        <end position="640"/>
    </location>
</feature>
<name>A0A1Q9CUJ4_SYMMI</name>
<keyword evidence="3" id="KW-1185">Reference proteome</keyword>
<proteinExistence type="predicted"/>
<feature type="compositionally biased region" description="Polar residues" evidence="1">
    <location>
        <begin position="603"/>
        <end position="615"/>
    </location>
</feature>
<feature type="region of interest" description="Disordered" evidence="1">
    <location>
        <begin position="319"/>
        <end position="343"/>
    </location>
</feature>
<sequence>MLQTLDTRQEAQDPSNQTAIVGRTARWLGAMTNQADAPPAGAKDVEEIDSDIEFVSQPTFTVDMRDELKDEGMHSRIACSSILVFLHDFFADAEGLRSSSDVAPTRAENRRLLQDDSSVSLLADNIADALIEQDASARGQRHGVNCLMPTSLNSASRSGVAFEIQLMGLLTGSGSSIAELQLVRRGWTVDPNYTCLRSHLRLQSTCLVQDGRQALEEESQCCPEEESGVSSASRRDLDLNMYDLNISPDLSQSDFSERDVNSRKCSMPSKRSENRFLELDYPPRELSELDMGFDPARARKLAKAAMTLRESPLESEIPNIGVGGGALEQPGGQEMERRSTLTSRHDTVIPTQAGRKTVQVKMAKNNMSFRGGLWWLHQLVGLRTLTKPRQAKYISLIAAAFSFSFYWESYEAGRVLRLLGRSFLDGFFELLPASSVPTVMLRESKTAYSKRTLQLAVFICFGDPSVLAMVAFGYTQPWLVISRDHGNHLRLLLWICSVISRVTTKIYEVDLALGSFSDLIACQTRSVEFYLRVQTARVQFELALFVFLFGERAMAGSWGGDAPTPDLWTRYEHSVCRPVEKRLHLSITRQFNAAGSGRDGPTTEPQAAKASSTKAVAQGPGPGTTSTPASSATSQVAPRARPARRPVRKFSAVLHHRLPVRHPRREQWRPPQKREHAPKPKAGPGPVMARPAQPSAGARQLAKADPPPLPLVTSQKAAAQAMALSLSWSHSCRDSFASAQEVAPRLAEGG</sequence>
<feature type="compositionally biased region" description="Basic and acidic residues" evidence="1">
    <location>
        <begin position="665"/>
        <end position="678"/>
    </location>
</feature>
<evidence type="ECO:0000313" key="2">
    <source>
        <dbReference type="EMBL" id="OLP86602.1"/>
    </source>
</evidence>
<feature type="compositionally biased region" description="Basic residues" evidence="1">
    <location>
        <begin position="641"/>
        <end position="664"/>
    </location>
</feature>
<reference evidence="2 3" key="1">
    <citation type="submission" date="2016-02" db="EMBL/GenBank/DDBJ databases">
        <title>Genome analysis of coral dinoflagellate symbionts highlights evolutionary adaptations to a symbiotic lifestyle.</title>
        <authorList>
            <person name="Aranda M."/>
            <person name="Li Y."/>
            <person name="Liew Y.J."/>
            <person name="Baumgarten S."/>
            <person name="Simakov O."/>
            <person name="Wilson M."/>
            <person name="Piel J."/>
            <person name="Ashoor H."/>
            <person name="Bougouffa S."/>
            <person name="Bajic V.B."/>
            <person name="Ryu T."/>
            <person name="Ravasi T."/>
            <person name="Bayer T."/>
            <person name="Micklem G."/>
            <person name="Kim H."/>
            <person name="Bhak J."/>
            <person name="Lajeunesse T.C."/>
            <person name="Voolstra C.R."/>
        </authorList>
    </citation>
    <scope>NUCLEOTIDE SEQUENCE [LARGE SCALE GENOMIC DNA]</scope>
    <source>
        <strain evidence="2 3">CCMP2467</strain>
    </source>
</reference>
<organism evidence="2 3">
    <name type="scientific">Symbiodinium microadriaticum</name>
    <name type="common">Dinoflagellate</name>
    <name type="synonym">Zooxanthella microadriatica</name>
    <dbReference type="NCBI Taxonomy" id="2951"/>
    <lineage>
        <taxon>Eukaryota</taxon>
        <taxon>Sar</taxon>
        <taxon>Alveolata</taxon>
        <taxon>Dinophyceae</taxon>
        <taxon>Suessiales</taxon>
        <taxon>Symbiodiniaceae</taxon>
        <taxon>Symbiodinium</taxon>
    </lineage>
</organism>
<gene>
    <name evidence="2" type="ORF">AK812_SmicGene32279</name>
</gene>
<dbReference type="AlphaFoldDB" id="A0A1Q9CUJ4"/>
<evidence type="ECO:0000313" key="3">
    <source>
        <dbReference type="Proteomes" id="UP000186817"/>
    </source>
</evidence>
<feature type="compositionally biased region" description="Basic and acidic residues" evidence="1">
    <location>
        <begin position="334"/>
        <end position="343"/>
    </location>
</feature>
<comment type="caution">
    <text evidence="2">The sequence shown here is derived from an EMBL/GenBank/DDBJ whole genome shotgun (WGS) entry which is preliminary data.</text>
</comment>
<feature type="region of interest" description="Disordered" evidence="1">
    <location>
        <begin position="592"/>
        <end position="715"/>
    </location>
</feature>
<dbReference type="Proteomes" id="UP000186817">
    <property type="component" value="Unassembled WGS sequence"/>
</dbReference>
<dbReference type="EMBL" id="LSRX01000908">
    <property type="protein sequence ID" value="OLP86602.1"/>
    <property type="molecule type" value="Genomic_DNA"/>
</dbReference>